<dbReference type="InterPro" id="IPR044730">
    <property type="entry name" value="RNase_H-like_dom_plant"/>
</dbReference>
<proteinExistence type="predicted"/>
<evidence type="ECO:0000313" key="2">
    <source>
        <dbReference type="EMBL" id="KAK9992866.1"/>
    </source>
</evidence>
<dbReference type="CDD" id="cd06222">
    <property type="entry name" value="RNase_H_like"/>
    <property type="match status" value="1"/>
</dbReference>
<sequence>MAALTQIIPLPASVEIVEVLAARRALIFAKELGFDHVILEGDFEIAIRAVKSEDYFAATFGHIITDIKALSSQFRSVIFQHTCRQGNKVAHSLAQAACNFYSCCTWIEEVPVCSFADYSAEIINTT</sequence>
<dbReference type="InterPro" id="IPR052929">
    <property type="entry name" value="RNase_H-like_EbsB-rel"/>
</dbReference>
<organism evidence="2 3">
    <name type="scientific">Lithocarpus litseifolius</name>
    <dbReference type="NCBI Taxonomy" id="425828"/>
    <lineage>
        <taxon>Eukaryota</taxon>
        <taxon>Viridiplantae</taxon>
        <taxon>Streptophyta</taxon>
        <taxon>Embryophyta</taxon>
        <taxon>Tracheophyta</taxon>
        <taxon>Spermatophyta</taxon>
        <taxon>Magnoliopsida</taxon>
        <taxon>eudicotyledons</taxon>
        <taxon>Gunneridae</taxon>
        <taxon>Pentapetalae</taxon>
        <taxon>rosids</taxon>
        <taxon>fabids</taxon>
        <taxon>Fagales</taxon>
        <taxon>Fagaceae</taxon>
        <taxon>Lithocarpus</taxon>
    </lineage>
</organism>
<gene>
    <name evidence="2" type="ORF">SO802_022569</name>
</gene>
<name>A0AAW2C3R3_9ROSI</name>
<keyword evidence="3" id="KW-1185">Reference proteome</keyword>
<evidence type="ECO:0000259" key="1">
    <source>
        <dbReference type="Pfam" id="PF13456"/>
    </source>
</evidence>
<comment type="caution">
    <text evidence="2">The sequence shown here is derived from an EMBL/GenBank/DDBJ whole genome shotgun (WGS) entry which is preliminary data.</text>
</comment>
<dbReference type="InterPro" id="IPR012337">
    <property type="entry name" value="RNaseH-like_sf"/>
</dbReference>
<evidence type="ECO:0000313" key="3">
    <source>
        <dbReference type="Proteomes" id="UP001459277"/>
    </source>
</evidence>
<dbReference type="PANTHER" id="PTHR47074">
    <property type="entry name" value="BNAC02G40300D PROTEIN"/>
    <property type="match status" value="1"/>
</dbReference>
<protein>
    <recommendedName>
        <fullName evidence="1">RNase H type-1 domain-containing protein</fullName>
    </recommendedName>
</protein>
<dbReference type="Pfam" id="PF13456">
    <property type="entry name" value="RVT_3"/>
    <property type="match status" value="1"/>
</dbReference>
<dbReference type="InterPro" id="IPR002156">
    <property type="entry name" value="RNaseH_domain"/>
</dbReference>
<dbReference type="InterPro" id="IPR036397">
    <property type="entry name" value="RNaseH_sf"/>
</dbReference>
<dbReference type="SUPFAM" id="SSF53098">
    <property type="entry name" value="Ribonuclease H-like"/>
    <property type="match status" value="1"/>
</dbReference>
<dbReference type="AlphaFoldDB" id="A0AAW2C3R3"/>
<reference evidence="2 3" key="1">
    <citation type="submission" date="2024-01" db="EMBL/GenBank/DDBJ databases">
        <title>A telomere-to-telomere, gap-free genome of sweet tea (Lithocarpus litseifolius).</title>
        <authorList>
            <person name="Zhou J."/>
        </authorList>
    </citation>
    <scope>NUCLEOTIDE SEQUENCE [LARGE SCALE GENOMIC DNA]</scope>
    <source>
        <strain evidence="2">Zhou-2022a</strain>
        <tissue evidence="2">Leaf</tissue>
    </source>
</reference>
<dbReference type="EMBL" id="JAZDWU010000008">
    <property type="protein sequence ID" value="KAK9992866.1"/>
    <property type="molecule type" value="Genomic_DNA"/>
</dbReference>
<accession>A0AAW2C3R3</accession>
<feature type="domain" description="RNase H type-1" evidence="1">
    <location>
        <begin position="12"/>
        <end position="97"/>
    </location>
</feature>
<dbReference type="GO" id="GO:0003676">
    <property type="term" value="F:nucleic acid binding"/>
    <property type="evidence" value="ECO:0007669"/>
    <property type="project" value="InterPro"/>
</dbReference>
<dbReference type="Proteomes" id="UP001459277">
    <property type="component" value="Unassembled WGS sequence"/>
</dbReference>
<dbReference type="GO" id="GO:0004523">
    <property type="term" value="F:RNA-DNA hybrid ribonuclease activity"/>
    <property type="evidence" value="ECO:0007669"/>
    <property type="project" value="InterPro"/>
</dbReference>
<dbReference type="Gene3D" id="3.30.420.10">
    <property type="entry name" value="Ribonuclease H-like superfamily/Ribonuclease H"/>
    <property type="match status" value="1"/>
</dbReference>
<dbReference type="PANTHER" id="PTHR47074:SF48">
    <property type="entry name" value="POLYNUCLEOTIDYL TRANSFERASE, RIBONUCLEASE H-LIKE SUPERFAMILY PROTEIN"/>
    <property type="match status" value="1"/>
</dbReference>